<organism evidence="7 8">
    <name type="scientific">Polyangium fumosum</name>
    <dbReference type="NCBI Taxonomy" id="889272"/>
    <lineage>
        <taxon>Bacteria</taxon>
        <taxon>Pseudomonadati</taxon>
        <taxon>Myxococcota</taxon>
        <taxon>Polyangia</taxon>
        <taxon>Polyangiales</taxon>
        <taxon>Polyangiaceae</taxon>
        <taxon>Polyangium</taxon>
    </lineage>
</organism>
<feature type="region of interest" description="Disordered" evidence="5">
    <location>
        <begin position="36"/>
        <end position="55"/>
    </location>
</feature>
<keyword evidence="7" id="KW-0418">Kinase</keyword>
<dbReference type="InterPro" id="IPR004147">
    <property type="entry name" value="ABC1_dom"/>
</dbReference>
<proteinExistence type="inferred from homology"/>
<dbReference type="GO" id="GO:0005524">
    <property type="term" value="F:ATP binding"/>
    <property type="evidence" value="ECO:0007669"/>
    <property type="project" value="UniProtKB-KW"/>
</dbReference>
<evidence type="ECO:0000256" key="3">
    <source>
        <dbReference type="ARBA" id="ARBA00022741"/>
    </source>
</evidence>
<reference evidence="7 8" key="1">
    <citation type="submission" date="2019-04" db="EMBL/GenBank/DDBJ databases">
        <authorList>
            <person name="Li Y."/>
            <person name="Wang J."/>
        </authorList>
    </citation>
    <scope>NUCLEOTIDE SEQUENCE [LARGE SCALE GENOMIC DNA]</scope>
    <source>
        <strain evidence="7 8">DSM 14668</strain>
    </source>
</reference>
<keyword evidence="8" id="KW-1185">Reference proteome</keyword>
<dbReference type="GO" id="GO:0006744">
    <property type="term" value="P:ubiquinone biosynthetic process"/>
    <property type="evidence" value="ECO:0007669"/>
    <property type="project" value="TreeGrafter"/>
</dbReference>
<comment type="similarity">
    <text evidence="1">Belongs to the protein kinase superfamily. ADCK protein kinase family.</text>
</comment>
<evidence type="ECO:0000313" key="8">
    <source>
        <dbReference type="Proteomes" id="UP000309215"/>
    </source>
</evidence>
<accession>A0A4U1JL08</accession>
<evidence type="ECO:0000259" key="6">
    <source>
        <dbReference type="Pfam" id="PF03109"/>
    </source>
</evidence>
<dbReference type="RefSeq" id="WP_136927383.1">
    <property type="nucleotide sequence ID" value="NZ_SSMQ01000002.1"/>
</dbReference>
<dbReference type="InterPro" id="IPR011009">
    <property type="entry name" value="Kinase-like_dom_sf"/>
</dbReference>
<keyword evidence="2" id="KW-0808">Transferase</keyword>
<comment type="caution">
    <text evidence="7">The sequence shown here is derived from an EMBL/GenBank/DDBJ whole genome shotgun (WGS) entry which is preliminary data.</text>
</comment>
<evidence type="ECO:0000256" key="5">
    <source>
        <dbReference type="SAM" id="MobiDB-lite"/>
    </source>
</evidence>
<name>A0A4U1JL08_9BACT</name>
<dbReference type="OrthoDB" id="9795390at2"/>
<dbReference type="Proteomes" id="UP000309215">
    <property type="component" value="Unassembled WGS sequence"/>
</dbReference>
<evidence type="ECO:0000256" key="4">
    <source>
        <dbReference type="ARBA" id="ARBA00022840"/>
    </source>
</evidence>
<dbReference type="SUPFAM" id="SSF56112">
    <property type="entry name" value="Protein kinase-like (PK-like)"/>
    <property type="match status" value="1"/>
</dbReference>
<dbReference type="GO" id="GO:0016301">
    <property type="term" value="F:kinase activity"/>
    <property type="evidence" value="ECO:0007669"/>
    <property type="project" value="UniProtKB-KW"/>
</dbReference>
<evidence type="ECO:0000256" key="2">
    <source>
        <dbReference type="ARBA" id="ARBA00022679"/>
    </source>
</evidence>
<protein>
    <submittedName>
        <fullName evidence="7">AarF/ABC1/UbiB kinase family protein</fullName>
    </submittedName>
</protein>
<sequence>MADDKPKDKPPTSRLGRIARLASLAPRSIPFALEGAKRALSKSPRTEDEEAAAKERMAAEVKKTAEAMLKTLGEMKGLPLKLGQMASYIDGLAPPGHEDKFQAALKKLQDKAPPLSAESAAQMIQTELGAPPEEVFAKWEREPFAAASIGQVHRAVTKAGERVAVKVQYPGIDKAIENDLKSISLLETMIKPLSRKLNATQTLDEIRQVFLAELDYGREAEMADLFRRLNTDEPDILIPEVHHSLTTRRVITTSFADGAPYADFCKEGSQEARNRAGEAIWRFTFRSMLRYGVLYADPHPGNYRFLPDGRVWFLDFGCVKMLPPDLVNDMKRYMRAALDGDWVEFDRACIEVLGYDPNDETWDLYRSYTMELMMPLTTKGTWVCSREKSRETVQFLARGIKSLAFKEGEAIPNIPHVPKMPQDFTFVNRLQWGLASVMAGLGTEASFRTISEGWIRDGVHPIPA</sequence>
<dbReference type="Pfam" id="PF03109">
    <property type="entry name" value="ABC1"/>
    <property type="match status" value="1"/>
</dbReference>
<dbReference type="PANTHER" id="PTHR43851">
    <property type="match status" value="1"/>
</dbReference>
<keyword evidence="3" id="KW-0547">Nucleotide-binding</keyword>
<evidence type="ECO:0000256" key="1">
    <source>
        <dbReference type="ARBA" id="ARBA00009670"/>
    </source>
</evidence>
<dbReference type="InterPro" id="IPR051409">
    <property type="entry name" value="Atypical_kinase_ADCK"/>
</dbReference>
<keyword evidence="4" id="KW-0067">ATP-binding</keyword>
<dbReference type="AlphaFoldDB" id="A0A4U1JL08"/>
<gene>
    <name evidence="7" type="ORF">E8A74_03065</name>
</gene>
<dbReference type="PANTHER" id="PTHR43851:SF3">
    <property type="entry name" value="COENZYME Q8"/>
    <property type="match status" value="1"/>
</dbReference>
<dbReference type="InterPro" id="IPR034646">
    <property type="entry name" value="ADCK3_dom"/>
</dbReference>
<dbReference type="EMBL" id="SSMQ01000002">
    <property type="protein sequence ID" value="TKD12745.1"/>
    <property type="molecule type" value="Genomic_DNA"/>
</dbReference>
<dbReference type="CDD" id="cd13970">
    <property type="entry name" value="ABC1_ADCK3"/>
    <property type="match status" value="1"/>
</dbReference>
<evidence type="ECO:0000313" key="7">
    <source>
        <dbReference type="EMBL" id="TKD12745.1"/>
    </source>
</evidence>
<feature type="domain" description="ABC1 atypical kinase-like" evidence="6">
    <location>
        <begin position="107"/>
        <end position="342"/>
    </location>
</feature>